<keyword evidence="2" id="KW-1185">Reference proteome</keyword>
<reference evidence="1 2" key="1">
    <citation type="journal article" date="2020" name="Phytopathology">
        <title>Genome Sequence Resources of Colletotrichum truncatum, C. plurivorum, C. musicola, and C. sojae: Four Species Pathogenic to Soybean (Glycine max).</title>
        <authorList>
            <person name="Rogerio F."/>
            <person name="Boufleur T.R."/>
            <person name="Ciampi-Guillardi M."/>
            <person name="Sukno S.A."/>
            <person name="Thon M.R."/>
            <person name="Massola Junior N.S."/>
            <person name="Baroncelli R."/>
        </authorList>
    </citation>
    <scope>NUCLEOTIDE SEQUENCE [LARGE SCALE GENOMIC DNA]</scope>
    <source>
        <strain evidence="1 2">CMES1059</strain>
    </source>
</reference>
<organism evidence="1 2">
    <name type="scientific">Colletotrichum truncatum</name>
    <name type="common">Anthracnose fungus</name>
    <name type="synonym">Colletotrichum capsici</name>
    <dbReference type="NCBI Taxonomy" id="5467"/>
    <lineage>
        <taxon>Eukaryota</taxon>
        <taxon>Fungi</taxon>
        <taxon>Dikarya</taxon>
        <taxon>Ascomycota</taxon>
        <taxon>Pezizomycotina</taxon>
        <taxon>Sordariomycetes</taxon>
        <taxon>Hypocreomycetidae</taxon>
        <taxon>Glomerellales</taxon>
        <taxon>Glomerellaceae</taxon>
        <taxon>Colletotrichum</taxon>
        <taxon>Colletotrichum truncatum species complex</taxon>
    </lineage>
</organism>
<name>A0ACC3Z559_COLTU</name>
<evidence type="ECO:0000313" key="1">
    <source>
        <dbReference type="EMBL" id="KAL0939236.1"/>
    </source>
</evidence>
<protein>
    <submittedName>
        <fullName evidence="1">Uncharacterized protein</fullName>
    </submittedName>
</protein>
<comment type="caution">
    <text evidence="1">The sequence shown here is derived from an EMBL/GenBank/DDBJ whole genome shotgun (WGS) entry which is preliminary data.</text>
</comment>
<evidence type="ECO:0000313" key="2">
    <source>
        <dbReference type="Proteomes" id="UP000805649"/>
    </source>
</evidence>
<sequence length="173" mass="19069">MPDKLRADPLPNGEPGRNGPTKRPGAAPHNRSEKPIYTSPGRAPLLVFSLSSLALFAFWLRSSVVSVLFSLISERSLRRPIVIILIFGLGEKSSVLAHDSSHSVPGITLPPGDANTFFIVCSGLTRDTAKKRRQSFEFKKTRITLDVHNFGVMCVCSTCRNCDNYSDLRFHIG</sequence>
<dbReference type="EMBL" id="VUJX02000003">
    <property type="protein sequence ID" value="KAL0939236.1"/>
    <property type="molecule type" value="Genomic_DNA"/>
</dbReference>
<gene>
    <name evidence="1" type="ORF">CTRU02_205846</name>
</gene>
<proteinExistence type="predicted"/>
<dbReference type="Proteomes" id="UP000805649">
    <property type="component" value="Unassembled WGS sequence"/>
</dbReference>
<accession>A0ACC3Z559</accession>